<keyword evidence="6" id="KW-0227">DNA damage</keyword>
<evidence type="ECO:0000256" key="5">
    <source>
        <dbReference type="ARBA" id="ARBA00022679"/>
    </source>
</evidence>
<comment type="caution">
    <text evidence="13">The sequence shown here is derived from an EMBL/GenBank/DDBJ whole genome shotgun (WGS) entry which is preliminary data.</text>
</comment>
<organism evidence="13 14">
    <name type="scientific">Nakaseomyces bracarensis</name>
    <dbReference type="NCBI Taxonomy" id="273131"/>
    <lineage>
        <taxon>Eukaryota</taxon>
        <taxon>Fungi</taxon>
        <taxon>Dikarya</taxon>
        <taxon>Ascomycota</taxon>
        <taxon>Saccharomycotina</taxon>
        <taxon>Saccharomycetes</taxon>
        <taxon>Saccharomycetales</taxon>
        <taxon>Saccharomycetaceae</taxon>
        <taxon>Nakaseomyces</taxon>
    </lineage>
</organism>
<evidence type="ECO:0000256" key="4">
    <source>
        <dbReference type="ARBA" id="ARBA00021268"/>
    </source>
</evidence>
<dbReference type="PIRSF" id="PIRSF038084">
    <property type="entry name" value="HAT-B_cat"/>
    <property type="match status" value="1"/>
</dbReference>
<gene>
    <name evidence="13" type="ORF">RNJ44_03659</name>
</gene>
<keyword evidence="8 11" id="KW-0539">Nucleus</keyword>
<accession>A0ABR4NXS1</accession>
<keyword evidence="5 11" id="KW-0808">Transferase</keyword>
<evidence type="ECO:0000313" key="13">
    <source>
        <dbReference type="EMBL" id="KAL3233619.1"/>
    </source>
</evidence>
<dbReference type="SUPFAM" id="SSF55729">
    <property type="entry name" value="Acyl-CoA N-acyltransferases (Nat)"/>
    <property type="match status" value="1"/>
</dbReference>
<comment type="catalytic activity">
    <reaction evidence="10 11">
        <text>L-lysyl-[protein] + acetyl-CoA = N(6)-acetyl-L-lysyl-[protein] + CoA + H(+)</text>
        <dbReference type="Rhea" id="RHEA:45948"/>
        <dbReference type="Rhea" id="RHEA-COMP:9752"/>
        <dbReference type="Rhea" id="RHEA-COMP:10731"/>
        <dbReference type="ChEBI" id="CHEBI:15378"/>
        <dbReference type="ChEBI" id="CHEBI:29969"/>
        <dbReference type="ChEBI" id="CHEBI:57287"/>
        <dbReference type="ChEBI" id="CHEBI:57288"/>
        <dbReference type="ChEBI" id="CHEBI:61930"/>
        <dbReference type="EC" id="2.3.1.48"/>
    </reaction>
</comment>
<keyword evidence="9 11" id="KW-0012">Acyltransferase</keyword>
<evidence type="ECO:0000256" key="3">
    <source>
        <dbReference type="ARBA" id="ARBA00013184"/>
    </source>
</evidence>
<evidence type="ECO:0000313" key="14">
    <source>
        <dbReference type="Proteomes" id="UP001623330"/>
    </source>
</evidence>
<comment type="subcellular location">
    <subcellularLocation>
        <location evidence="11">Cytoplasm</location>
    </subcellularLocation>
    <subcellularLocation>
        <location evidence="1 11">Nucleus</location>
    </subcellularLocation>
</comment>
<comment type="similarity">
    <text evidence="2 11">Belongs to the HAT1 family.</text>
</comment>
<evidence type="ECO:0000259" key="12">
    <source>
        <dbReference type="PROSITE" id="PS51186"/>
    </source>
</evidence>
<comment type="subunit">
    <text evidence="11">Component of the HAT-B complex composed of at least HAT1 and HAT2. The HAT-B complex binds to histone H4 tail.</text>
</comment>
<protein>
    <recommendedName>
        <fullName evidence="4 11">Histone acetyltransferase type B catalytic subunit</fullName>
        <ecNumber evidence="3 11">2.3.1.48</ecNumber>
    </recommendedName>
</protein>
<dbReference type="EMBL" id="JBEVYD010000004">
    <property type="protein sequence ID" value="KAL3233619.1"/>
    <property type="molecule type" value="Genomic_DNA"/>
</dbReference>
<dbReference type="Pfam" id="PF00583">
    <property type="entry name" value="Acetyltransf_1"/>
    <property type="match status" value="1"/>
</dbReference>
<dbReference type="Pfam" id="PF10394">
    <property type="entry name" value="Hat1_N"/>
    <property type="match status" value="1"/>
</dbReference>
<evidence type="ECO:0000256" key="9">
    <source>
        <dbReference type="ARBA" id="ARBA00023315"/>
    </source>
</evidence>
<proteinExistence type="inferred from homology"/>
<keyword evidence="7" id="KW-0234">DNA repair</keyword>
<name>A0ABR4NXS1_9SACH</name>
<dbReference type="Proteomes" id="UP001623330">
    <property type="component" value="Unassembled WGS sequence"/>
</dbReference>
<dbReference type="Gene3D" id="3.90.360.10">
    <property type="entry name" value="Histone acetyl transferase 1 (HAT1), N-terminal domain"/>
    <property type="match status" value="1"/>
</dbReference>
<evidence type="ECO:0000256" key="1">
    <source>
        <dbReference type="ARBA" id="ARBA00004123"/>
    </source>
</evidence>
<evidence type="ECO:0000256" key="10">
    <source>
        <dbReference type="ARBA" id="ARBA00048017"/>
    </source>
</evidence>
<dbReference type="InterPro" id="IPR000182">
    <property type="entry name" value="GNAT_dom"/>
</dbReference>
<dbReference type="InterPro" id="IPR017380">
    <property type="entry name" value="Hist_AcTrfase_B-typ_cat-su"/>
</dbReference>
<dbReference type="Gene3D" id="1.10.10.390">
    <property type="match status" value="1"/>
</dbReference>
<dbReference type="PANTHER" id="PTHR12046">
    <property type="entry name" value="HISTONE ACETYLTRANSFERASE TYPE B CATALYTIC SUBUNIT"/>
    <property type="match status" value="1"/>
</dbReference>
<reference evidence="13 14" key="1">
    <citation type="submission" date="2024-05" db="EMBL/GenBank/DDBJ databases">
        <title>Long read based assembly of the Candida bracarensis genome reveals expanded adhesin content.</title>
        <authorList>
            <person name="Marcet-Houben M."/>
            <person name="Ksiezopolska E."/>
            <person name="Gabaldon T."/>
        </authorList>
    </citation>
    <scope>NUCLEOTIDE SEQUENCE [LARGE SCALE GENOMIC DNA]</scope>
    <source>
        <strain evidence="13 14">CBM6</strain>
    </source>
</reference>
<dbReference type="Gene3D" id="3.40.630.30">
    <property type="match status" value="1"/>
</dbReference>
<sequence length="388" mass="45894">MSIENFKPENWIISSNSALKLSLVNDENAVQFSPTFTYPIFGTEEQIFGYKDLVIHLAFDAVTFSPFLNIKYSSKFEGSEEEIPDIKDKLFEFLPENDTVFKDEEKWINKFQKEREIFDLPSKQFIVKEYSVDKEEFIIYKVNLQEPSIKKLHKRIQIFNLLFIEAASYIDDDDPNWDIFLTYNKSNKTLIGYVTTYRYWHYTGAKDFENSNKLKYRGKISQFLILPPYQNKGHGSNLYNSVVENWVSNPSVIEIAVEDPNESFDDLRDRNDLYRLYQEGLFESIPESKPIPQQWLAKNRSIFKIEKRQFSRLIEMILLSNQSENFEYQVKQRLLIKNADTLKDMAKDEILPAIQTSYDLSRDDYDRILSNCNFLRSKGEPYPKKLKQ</sequence>
<dbReference type="PROSITE" id="PS51186">
    <property type="entry name" value="GNAT"/>
    <property type="match status" value="1"/>
</dbReference>
<dbReference type="InterPro" id="IPR016181">
    <property type="entry name" value="Acyl_CoA_acyltransferase"/>
</dbReference>
<dbReference type="InterPro" id="IPR019467">
    <property type="entry name" value="Hat1_N"/>
</dbReference>
<dbReference type="InterPro" id="IPR013523">
    <property type="entry name" value="Hist_AcTrfase_HAT1_C"/>
</dbReference>
<dbReference type="EC" id="2.3.1.48" evidence="3 11"/>
<dbReference type="InterPro" id="IPR037113">
    <property type="entry name" value="Hat1_N_sf"/>
</dbReference>
<evidence type="ECO:0000256" key="8">
    <source>
        <dbReference type="ARBA" id="ARBA00023242"/>
    </source>
</evidence>
<evidence type="ECO:0000256" key="11">
    <source>
        <dbReference type="PIRNR" id="PIRNR038084"/>
    </source>
</evidence>
<evidence type="ECO:0000256" key="2">
    <source>
        <dbReference type="ARBA" id="ARBA00010543"/>
    </source>
</evidence>
<dbReference type="Pfam" id="PF21184">
    <property type="entry name" value="HAT1_C_fung"/>
    <property type="match status" value="1"/>
</dbReference>
<evidence type="ECO:0000256" key="7">
    <source>
        <dbReference type="ARBA" id="ARBA00023204"/>
    </source>
</evidence>
<keyword evidence="11" id="KW-0963">Cytoplasm</keyword>
<feature type="domain" description="N-acetyltransferase" evidence="12">
    <location>
        <begin position="142"/>
        <end position="301"/>
    </location>
</feature>
<comment type="function">
    <text evidence="11">Catalytic component of the histone acetylase B (HAT-B) complex. Has intrinsic substrate specificity that modifies lysine in recognition sequence GXGKXG. Involved in DNA double-strand break repair.</text>
</comment>
<evidence type="ECO:0000256" key="6">
    <source>
        <dbReference type="ARBA" id="ARBA00022763"/>
    </source>
</evidence>
<keyword evidence="14" id="KW-1185">Reference proteome</keyword>